<dbReference type="HOGENOM" id="CLU_683550_0_0_1"/>
<evidence type="ECO:0000256" key="11">
    <source>
        <dbReference type="SAM" id="Phobius"/>
    </source>
</evidence>
<evidence type="ECO:0000256" key="8">
    <source>
        <dbReference type="ARBA" id="ARBA00022989"/>
    </source>
</evidence>
<evidence type="ECO:0000256" key="7">
    <source>
        <dbReference type="ARBA" id="ARBA00022833"/>
    </source>
</evidence>
<dbReference type="PROSITE" id="PS50089">
    <property type="entry name" value="ZF_RING_2"/>
    <property type="match status" value="1"/>
</dbReference>
<reference evidence="13" key="2">
    <citation type="submission" date="2014-02" db="EMBL/GenBank/DDBJ databases">
        <title>Complete DNA sequence of /Kuraishia capsulata/ illustrates novel genomic features among budding yeasts (/Saccharomycotina/).</title>
        <authorList>
            <person name="Morales L."/>
            <person name="Noel B."/>
            <person name="Porcel B."/>
            <person name="Marcet-Houben M."/>
            <person name="Hullo M-F."/>
            <person name="Sacerdot C."/>
            <person name="Tekaia F."/>
            <person name="Leh-Louis V."/>
            <person name="Despons L."/>
            <person name="Khanna V."/>
            <person name="Aury J-M."/>
            <person name="Barbe V."/>
            <person name="Couloux A."/>
            <person name="Labadie K."/>
            <person name="Pelletier E."/>
            <person name="Souciet J-L."/>
            <person name="Boekhout T."/>
            <person name="Gabaldon T."/>
            <person name="Wincker P."/>
            <person name="Dujon B."/>
        </authorList>
    </citation>
    <scope>NUCLEOTIDE SEQUENCE</scope>
    <source>
        <strain evidence="13">CBS 1993</strain>
    </source>
</reference>
<dbReference type="InterPro" id="IPR057992">
    <property type="entry name" value="TPR_SYVN1_N"/>
</dbReference>
<evidence type="ECO:0000256" key="4">
    <source>
        <dbReference type="ARBA" id="ARBA00022692"/>
    </source>
</evidence>
<keyword evidence="5" id="KW-0479">Metal-binding</keyword>
<evidence type="ECO:0000256" key="5">
    <source>
        <dbReference type="ARBA" id="ARBA00022723"/>
    </source>
</evidence>
<keyword evidence="8 11" id="KW-1133">Transmembrane helix</keyword>
<dbReference type="OrthoDB" id="8062037at2759"/>
<evidence type="ECO:0000259" key="12">
    <source>
        <dbReference type="PROSITE" id="PS50089"/>
    </source>
</evidence>
<dbReference type="PANTHER" id="PTHR22763">
    <property type="entry name" value="RING ZINC FINGER PROTEIN"/>
    <property type="match status" value="1"/>
</dbReference>
<evidence type="ECO:0000313" key="13">
    <source>
        <dbReference type="EMBL" id="CDK29543.1"/>
    </source>
</evidence>
<keyword evidence="3" id="KW-0808">Transferase</keyword>
<dbReference type="Pfam" id="PF13639">
    <property type="entry name" value="zf-RING_2"/>
    <property type="match status" value="1"/>
</dbReference>
<comment type="pathway">
    <text evidence="2">Protein modification; protein ubiquitination.</text>
</comment>
<dbReference type="SMART" id="SM00184">
    <property type="entry name" value="RING"/>
    <property type="match status" value="1"/>
</dbReference>
<dbReference type="Gene3D" id="3.30.40.10">
    <property type="entry name" value="Zinc/RING finger domain, C3HC4 (zinc finger)"/>
    <property type="match status" value="1"/>
</dbReference>
<keyword evidence="6 10" id="KW-0863">Zinc-finger</keyword>
<evidence type="ECO:0000313" key="14">
    <source>
        <dbReference type="Proteomes" id="UP000019384"/>
    </source>
</evidence>
<dbReference type="InterPro" id="IPR050731">
    <property type="entry name" value="HRD1_E3_ubiq-ligases"/>
</dbReference>
<comment type="subcellular location">
    <subcellularLocation>
        <location evidence="1">Endomembrane system</location>
        <topology evidence="1">Multi-pass membrane protein</topology>
    </subcellularLocation>
</comment>
<proteinExistence type="predicted"/>
<sequence>MVSTKRGIGVGAAGTLVYMSCNKGGVVHQCIETFPFTRFGLANAALIIFYLSCRFLKWLFFGRLRKYEVDKLREKVLYTFHELVLGLLMVRLLNVEPFGISIVLKYSGLFLCVLLLKCFHYLSVDRVSTIFYLSLNKQDCNRTLLHLRFALGILLMHYIDIRFMIWFRNELQYDNDNVLLYVFGFEIVNLYPFILSTSFAYLIQFREFVMQLKKGPDFAWTKKTRLLSFADIFFNVVRLAMFIVFTSIFMERFSLPALNIVPASYNSLRLVIGESRRLIQLQRHSIRLLKLTKQLREPSLESIALTDDSCIICREALELKKQNVKRLVCDHAFHVECLESWLSRSSSCPLCRHKL</sequence>
<dbReference type="Proteomes" id="UP000019384">
    <property type="component" value="Unassembled WGS sequence"/>
</dbReference>
<dbReference type="GO" id="GO:0012505">
    <property type="term" value="C:endomembrane system"/>
    <property type="evidence" value="ECO:0007669"/>
    <property type="project" value="TreeGrafter"/>
</dbReference>
<dbReference type="EMBL" id="HG793131">
    <property type="protein sequence ID" value="CDK29543.1"/>
    <property type="molecule type" value="Genomic_DNA"/>
</dbReference>
<evidence type="ECO:0000256" key="10">
    <source>
        <dbReference type="PROSITE-ProRule" id="PRU00175"/>
    </source>
</evidence>
<protein>
    <recommendedName>
        <fullName evidence="12">RING-type domain-containing protein</fullName>
    </recommendedName>
</protein>
<keyword evidence="4 11" id="KW-0812">Transmembrane</keyword>
<accession>W6MT47</accession>
<feature type="transmembrane region" description="Helical" evidence="11">
    <location>
        <begin position="179"/>
        <end position="205"/>
    </location>
</feature>
<dbReference type="RefSeq" id="XP_022461528.1">
    <property type="nucleotide sequence ID" value="XM_022604018.1"/>
</dbReference>
<keyword evidence="9 11" id="KW-0472">Membrane</keyword>
<dbReference type="SUPFAM" id="SSF57850">
    <property type="entry name" value="RING/U-box"/>
    <property type="match status" value="1"/>
</dbReference>
<feature type="transmembrane region" description="Helical" evidence="11">
    <location>
        <begin position="226"/>
        <end position="250"/>
    </location>
</feature>
<dbReference type="GeneID" id="34522916"/>
<dbReference type="UniPathway" id="UPA00143"/>
<gene>
    <name evidence="13" type="ORF">KUCA_T00005535001</name>
</gene>
<evidence type="ECO:0000256" key="3">
    <source>
        <dbReference type="ARBA" id="ARBA00022679"/>
    </source>
</evidence>
<organism evidence="13 14">
    <name type="scientific">Kuraishia capsulata CBS 1993</name>
    <dbReference type="NCBI Taxonomy" id="1382522"/>
    <lineage>
        <taxon>Eukaryota</taxon>
        <taxon>Fungi</taxon>
        <taxon>Dikarya</taxon>
        <taxon>Ascomycota</taxon>
        <taxon>Saccharomycotina</taxon>
        <taxon>Pichiomycetes</taxon>
        <taxon>Pichiales</taxon>
        <taxon>Pichiaceae</taxon>
        <taxon>Kuraishia</taxon>
    </lineage>
</organism>
<dbReference type="GO" id="GO:0043161">
    <property type="term" value="P:proteasome-mediated ubiquitin-dependent protein catabolic process"/>
    <property type="evidence" value="ECO:0007669"/>
    <property type="project" value="TreeGrafter"/>
</dbReference>
<evidence type="ECO:0000256" key="1">
    <source>
        <dbReference type="ARBA" id="ARBA00004127"/>
    </source>
</evidence>
<name>W6MT47_9ASCO</name>
<dbReference type="InterPro" id="IPR001841">
    <property type="entry name" value="Znf_RING"/>
</dbReference>
<dbReference type="InterPro" id="IPR013083">
    <property type="entry name" value="Znf_RING/FYVE/PHD"/>
</dbReference>
<reference evidence="13" key="1">
    <citation type="submission" date="2013-12" db="EMBL/GenBank/DDBJ databases">
        <authorList>
            <person name="Genoscope - CEA"/>
        </authorList>
    </citation>
    <scope>NUCLEOTIDE SEQUENCE</scope>
    <source>
        <strain evidence="13">CBS 1993</strain>
    </source>
</reference>
<feature type="domain" description="RING-type" evidence="12">
    <location>
        <begin position="310"/>
        <end position="352"/>
    </location>
</feature>
<dbReference type="GO" id="GO:0016567">
    <property type="term" value="P:protein ubiquitination"/>
    <property type="evidence" value="ECO:0007669"/>
    <property type="project" value="UniProtKB-UniPathway"/>
</dbReference>
<evidence type="ECO:0000256" key="6">
    <source>
        <dbReference type="ARBA" id="ARBA00022771"/>
    </source>
</evidence>
<dbReference type="Pfam" id="PF25563">
    <property type="entry name" value="TPR_SYVN1_N"/>
    <property type="match status" value="1"/>
</dbReference>
<evidence type="ECO:0000256" key="9">
    <source>
        <dbReference type="ARBA" id="ARBA00023136"/>
    </source>
</evidence>
<dbReference type="GO" id="GO:0061630">
    <property type="term" value="F:ubiquitin protein ligase activity"/>
    <property type="evidence" value="ECO:0007669"/>
    <property type="project" value="TreeGrafter"/>
</dbReference>
<keyword evidence="7" id="KW-0862">Zinc</keyword>
<evidence type="ECO:0000256" key="2">
    <source>
        <dbReference type="ARBA" id="ARBA00004906"/>
    </source>
</evidence>
<feature type="transmembrane region" description="Helical" evidence="11">
    <location>
        <begin position="44"/>
        <end position="64"/>
    </location>
</feature>
<dbReference type="STRING" id="1382522.W6MT47"/>
<dbReference type="AlphaFoldDB" id="W6MT47"/>
<dbReference type="GO" id="GO:0008270">
    <property type="term" value="F:zinc ion binding"/>
    <property type="evidence" value="ECO:0007669"/>
    <property type="project" value="UniProtKB-KW"/>
</dbReference>
<feature type="transmembrane region" description="Helical" evidence="11">
    <location>
        <begin position="145"/>
        <end position="167"/>
    </location>
</feature>
<keyword evidence="14" id="KW-1185">Reference proteome</keyword>
<feature type="transmembrane region" description="Helical" evidence="11">
    <location>
        <begin position="106"/>
        <end position="124"/>
    </location>
</feature>